<gene>
    <name evidence="3" type="ORF">GWK10_17365</name>
</gene>
<reference evidence="3 4" key="1">
    <citation type="submission" date="2020-01" db="EMBL/GenBank/DDBJ databases">
        <title>Spongiivirga citrea KCTC 32990T.</title>
        <authorList>
            <person name="Wang G."/>
        </authorList>
    </citation>
    <scope>NUCLEOTIDE SEQUENCE [LARGE SCALE GENOMIC DNA]</scope>
    <source>
        <strain evidence="3 4">KCTC 32990</strain>
    </source>
</reference>
<dbReference type="Proteomes" id="UP000474296">
    <property type="component" value="Unassembled WGS sequence"/>
</dbReference>
<evidence type="ECO:0000313" key="4">
    <source>
        <dbReference type="Proteomes" id="UP000474296"/>
    </source>
</evidence>
<dbReference type="EMBL" id="JAABOQ010000008">
    <property type="protein sequence ID" value="NER18988.1"/>
    <property type="molecule type" value="Genomic_DNA"/>
</dbReference>
<accession>A0A6M0CM29</accession>
<feature type="transmembrane region" description="Helical" evidence="1">
    <location>
        <begin position="12"/>
        <end position="41"/>
    </location>
</feature>
<dbReference type="InterPro" id="IPR021994">
    <property type="entry name" value="DUF3592"/>
</dbReference>
<organism evidence="3 4">
    <name type="scientific">Spongiivirga citrea</name>
    <dbReference type="NCBI Taxonomy" id="1481457"/>
    <lineage>
        <taxon>Bacteria</taxon>
        <taxon>Pseudomonadati</taxon>
        <taxon>Bacteroidota</taxon>
        <taxon>Flavobacteriia</taxon>
        <taxon>Flavobacteriales</taxon>
        <taxon>Flavobacteriaceae</taxon>
        <taxon>Spongiivirga</taxon>
    </lineage>
</organism>
<dbReference type="AlphaFoldDB" id="A0A6M0CM29"/>
<evidence type="ECO:0000313" key="3">
    <source>
        <dbReference type="EMBL" id="NER18988.1"/>
    </source>
</evidence>
<keyword evidence="1" id="KW-0812">Transmembrane</keyword>
<dbReference type="RefSeq" id="WP_164033670.1">
    <property type="nucleotide sequence ID" value="NZ_JAABOQ010000008.1"/>
</dbReference>
<keyword evidence="1" id="KW-1133">Transmembrane helix</keyword>
<dbReference type="Pfam" id="PF12158">
    <property type="entry name" value="DUF3592"/>
    <property type="match status" value="1"/>
</dbReference>
<name>A0A6M0CM29_9FLAO</name>
<evidence type="ECO:0000256" key="1">
    <source>
        <dbReference type="SAM" id="Phobius"/>
    </source>
</evidence>
<feature type="transmembrane region" description="Helical" evidence="1">
    <location>
        <begin position="160"/>
        <end position="182"/>
    </location>
</feature>
<comment type="caution">
    <text evidence="3">The sequence shown here is derived from an EMBL/GenBank/DDBJ whole genome shotgun (WGS) entry which is preliminary data.</text>
</comment>
<protein>
    <submittedName>
        <fullName evidence="3">DUF3592 domain-containing protein</fullName>
    </submittedName>
</protein>
<feature type="domain" description="DUF3592" evidence="2">
    <location>
        <begin position="54"/>
        <end position="155"/>
    </location>
</feature>
<proteinExistence type="predicted"/>
<keyword evidence="1" id="KW-0472">Membrane</keyword>
<sequence length="189" mass="22210">MKFNLDNWGLETIPTIFICIFTLLFLYFSYWLFISGIVGYIQMRKSRNWKRVIGKVIATEIRFKKFGSGVDGDFRFIIVKTYEYIVGAKTYTSNQTAPSDYLFIKDYKHISKYKGNYFEQADFIKTEEQNKLLIGKQIPVYYNPKKHDQACLENRVNNQIFIGLLVGLILSIGITYFIYYLLSVIVVFD</sequence>
<keyword evidence="4" id="KW-1185">Reference proteome</keyword>
<evidence type="ECO:0000259" key="2">
    <source>
        <dbReference type="Pfam" id="PF12158"/>
    </source>
</evidence>